<evidence type="ECO:0000313" key="1">
    <source>
        <dbReference type="EMBL" id="GAA0499310.1"/>
    </source>
</evidence>
<dbReference type="Gene3D" id="3.40.50.150">
    <property type="entry name" value="Vaccinia Virus protein VP39"/>
    <property type="match status" value="1"/>
</dbReference>
<dbReference type="RefSeq" id="WP_346100197.1">
    <property type="nucleotide sequence ID" value="NZ_BAAABY010000062.1"/>
</dbReference>
<reference evidence="1 2" key="1">
    <citation type="journal article" date="2019" name="Int. J. Syst. Evol. Microbiol.">
        <title>The Global Catalogue of Microorganisms (GCM) 10K type strain sequencing project: providing services to taxonomists for standard genome sequencing and annotation.</title>
        <authorList>
            <consortium name="The Broad Institute Genomics Platform"/>
            <consortium name="The Broad Institute Genome Sequencing Center for Infectious Disease"/>
            <person name="Wu L."/>
            <person name="Ma J."/>
        </authorList>
    </citation>
    <scope>NUCLEOTIDE SEQUENCE [LARGE SCALE GENOMIC DNA]</scope>
    <source>
        <strain evidence="1 2">JCM 4805</strain>
    </source>
</reference>
<dbReference type="PIRSF" id="PIRSF017393">
    <property type="entry name" value="MTase_SAV2177"/>
    <property type="match status" value="1"/>
</dbReference>
<accession>A0ABN1BJI0</accession>
<comment type="caution">
    <text evidence="1">The sequence shown here is derived from an EMBL/GenBank/DDBJ whole genome shotgun (WGS) entry which is preliminary data.</text>
</comment>
<dbReference type="GO" id="GO:0008168">
    <property type="term" value="F:methyltransferase activity"/>
    <property type="evidence" value="ECO:0007669"/>
    <property type="project" value="UniProtKB-KW"/>
</dbReference>
<evidence type="ECO:0000313" key="2">
    <source>
        <dbReference type="Proteomes" id="UP001500909"/>
    </source>
</evidence>
<keyword evidence="2" id="KW-1185">Reference proteome</keyword>
<dbReference type="Pfam" id="PF04672">
    <property type="entry name" value="Methyltransf_19"/>
    <property type="match status" value="1"/>
</dbReference>
<dbReference type="Proteomes" id="UP001500909">
    <property type="component" value="Unassembled WGS sequence"/>
</dbReference>
<sequence length="271" mass="28742">MTIENVTSQPAGDSDVLESTNARQARVYDNFIGGENGLATDRAAGAWIRMQAPGLVAAMQANRAFLSRAVQWLTRQGVDQFIDIGSGFPVSPNTHEIALSASPSGSVVYCDVDPTVGERTRALIAGQAGASFVLGDIRNPEELLAQPAVQGLIRSGRPVACVLAAVLHFVPESADPARITAVLRDALPRGSYLVLSHVASDIPWGDGNDEETLKRATEDMYLRTQEQVTGFFGDFELVAPGVVSAPHWRGSEETAGDGPDLAIYGGVGRKI</sequence>
<keyword evidence="1" id="KW-0489">Methyltransferase</keyword>
<protein>
    <submittedName>
        <fullName evidence="1">SAM-dependent methyltransferase</fullName>
    </submittedName>
</protein>
<gene>
    <name evidence="1" type="ORF">GCM10010361_76100</name>
</gene>
<dbReference type="EMBL" id="BAAABY010000062">
    <property type="protein sequence ID" value="GAA0499310.1"/>
    <property type="molecule type" value="Genomic_DNA"/>
</dbReference>
<dbReference type="InterPro" id="IPR006764">
    <property type="entry name" value="SAM_dep_MeTrfase_SAV2177_type"/>
</dbReference>
<dbReference type="GO" id="GO:0032259">
    <property type="term" value="P:methylation"/>
    <property type="evidence" value="ECO:0007669"/>
    <property type="project" value="UniProtKB-KW"/>
</dbReference>
<proteinExistence type="predicted"/>
<organism evidence="1 2">
    <name type="scientific">Streptomyces olivaceiscleroticus</name>
    <dbReference type="NCBI Taxonomy" id="68245"/>
    <lineage>
        <taxon>Bacteria</taxon>
        <taxon>Bacillati</taxon>
        <taxon>Actinomycetota</taxon>
        <taxon>Actinomycetes</taxon>
        <taxon>Kitasatosporales</taxon>
        <taxon>Streptomycetaceae</taxon>
        <taxon>Streptomyces</taxon>
    </lineage>
</organism>
<name>A0ABN1BJI0_9ACTN</name>
<dbReference type="SUPFAM" id="SSF53335">
    <property type="entry name" value="S-adenosyl-L-methionine-dependent methyltransferases"/>
    <property type="match status" value="1"/>
</dbReference>
<dbReference type="InterPro" id="IPR029063">
    <property type="entry name" value="SAM-dependent_MTases_sf"/>
</dbReference>
<keyword evidence="1" id="KW-0808">Transferase</keyword>